<evidence type="ECO:0000259" key="5">
    <source>
        <dbReference type="PROSITE" id="PS50893"/>
    </source>
</evidence>
<keyword evidence="3" id="KW-0547">Nucleotide-binding</keyword>
<organism evidence="6 7">
    <name type="scientific">Malacoplasma iowae DK-CPA</name>
    <dbReference type="NCBI Taxonomy" id="1394179"/>
    <lineage>
        <taxon>Bacteria</taxon>
        <taxon>Bacillati</taxon>
        <taxon>Mycoplasmatota</taxon>
        <taxon>Mycoplasmoidales</taxon>
        <taxon>Mycoplasmoidaceae</taxon>
        <taxon>Malacoplasma</taxon>
    </lineage>
</organism>
<dbReference type="InterPro" id="IPR050153">
    <property type="entry name" value="Metal_Ion_Import_ABC"/>
</dbReference>
<keyword evidence="4 6" id="KW-0067">ATP-binding</keyword>
<evidence type="ECO:0000256" key="4">
    <source>
        <dbReference type="ARBA" id="ARBA00022840"/>
    </source>
</evidence>
<sequence length="244" mass="27944">MIEFKNVTIKNFNQDNTVLENINLLIPNNSFVAIIGNSGVGKTTFLNSIVKNCEIVDGEIIVDNKKISLLKRKQLVDFRKSVGWISQKNTLIDDLTVYDNLRINYKNKKNPFLRFFNFLNKKDKENLVAILDKLNIADKCYQKVKYLSGGQQRRVEIAKLLLNKYKIIVADEPLSNLDTKSSTDVLSLLKMIKDENNSTILLTIHDVDQIINNIGDAIIFKNKKLVFNGSINKISRKELVNYYG</sequence>
<dbReference type="InterPro" id="IPR003593">
    <property type="entry name" value="AAA+_ATPase"/>
</dbReference>
<dbReference type="Gene3D" id="3.40.50.300">
    <property type="entry name" value="P-loop containing nucleotide triphosphate hydrolases"/>
    <property type="match status" value="1"/>
</dbReference>
<dbReference type="PROSITE" id="PS00211">
    <property type="entry name" value="ABC_TRANSPORTER_1"/>
    <property type="match status" value="1"/>
</dbReference>
<reference evidence="6 7" key="1">
    <citation type="journal article" date="2014" name="PLoS ONE">
        <title>Reduction of Hydrogen Peroxide Accumulation and Toxicity by a Catalase from Mycoplasma iowae.</title>
        <authorList>
            <person name="Pritchard R.E."/>
            <person name="Prassinos A.J."/>
            <person name="Osborne J.D."/>
            <person name="Raviv Z."/>
            <person name="Balish M.F."/>
        </authorList>
    </citation>
    <scope>NUCLEOTIDE SEQUENCE [LARGE SCALE GENOMIC DNA]</scope>
    <source>
        <strain evidence="6 7">DK-CPA</strain>
    </source>
</reference>
<evidence type="ECO:0000313" key="7">
    <source>
        <dbReference type="Proteomes" id="UP000028523"/>
    </source>
</evidence>
<dbReference type="SMART" id="SM00382">
    <property type="entry name" value="AAA"/>
    <property type="match status" value="1"/>
</dbReference>
<dbReference type="SUPFAM" id="SSF52540">
    <property type="entry name" value="P-loop containing nucleoside triphosphate hydrolases"/>
    <property type="match status" value="1"/>
</dbReference>
<evidence type="ECO:0000256" key="2">
    <source>
        <dbReference type="ARBA" id="ARBA00022448"/>
    </source>
</evidence>
<dbReference type="InterPro" id="IPR017871">
    <property type="entry name" value="ABC_transporter-like_CS"/>
</dbReference>
<proteinExistence type="inferred from homology"/>
<accession>A0A084U496</accession>
<dbReference type="InterPro" id="IPR027417">
    <property type="entry name" value="P-loop_NTPase"/>
</dbReference>
<dbReference type="GO" id="GO:0005524">
    <property type="term" value="F:ATP binding"/>
    <property type="evidence" value="ECO:0007669"/>
    <property type="project" value="UniProtKB-KW"/>
</dbReference>
<dbReference type="EMBL" id="AWQU01000063">
    <property type="protein sequence ID" value="KFB07782.1"/>
    <property type="molecule type" value="Genomic_DNA"/>
</dbReference>
<dbReference type="RefSeq" id="WP_036451525.1">
    <property type="nucleotide sequence ID" value="NZ_AWQU01000063.1"/>
</dbReference>
<dbReference type="PANTHER" id="PTHR42734">
    <property type="entry name" value="METAL TRANSPORT SYSTEM ATP-BINDING PROTEIN TM_0124-RELATED"/>
    <property type="match status" value="1"/>
</dbReference>
<comment type="caution">
    <text evidence="6">The sequence shown here is derived from an EMBL/GenBank/DDBJ whole genome shotgun (WGS) entry which is preliminary data.</text>
</comment>
<keyword evidence="2" id="KW-0813">Transport</keyword>
<feature type="domain" description="ABC transporter" evidence="5">
    <location>
        <begin position="2"/>
        <end position="243"/>
    </location>
</feature>
<dbReference type="PROSITE" id="PS50893">
    <property type="entry name" value="ABC_TRANSPORTER_2"/>
    <property type="match status" value="1"/>
</dbReference>
<evidence type="ECO:0000313" key="6">
    <source>
        <dbReference type="EMBL" id="KFB07782.1"/>
    </source>
</evidence>
<name>A0A084U496_MALIO</name>
<dbReference type="GO" id="GO:0016887">
    <property type="term" value="F:ATP hydrolysis activity"/>
    <property type="evidence" value="ECO:0007669"/>
    <property type="project" value="InterPro"/>
</dbReference>
<dbReference type="PANTHER" id="PTHR42734:SF6">
    <property type="entry name" value="MOLYBDATE IMPORT ATP-BINDING PROTEIN MOLC"/>
    <property type="match status" value="1"/>
</dbReference>
<comment type="similarity">
    <text evidence="1">Belongs to the ABC transporter superfamily.</text>
</comment>
<evidence type="ECO:0000256" key="1">
    <source>
        <dbReference type="ARBA" id="ARBA00005417"/>
    </source>
</evidence>
<gene>
    <name evidence="6" type="primary">phnC</name>
    <name evidence="6" type="ORF">P271_643</name>
</gene>
<dbReference type="Pfam" id="PF00005">
    <property type="entry name" value="ABC_tran"/>
    <property type="match status" value="1"/>
</dbReference>
<keyword evidence="7" id="KW-1185">Reference proteome</keyword>
<dbReference type="Proteomes" id="UP000028523">
    <property type="component" value="Unassembled WGS sequence"/>
</dbReference>
<dbReference type="AlphaFoldDB" id="A0A084U496"/>
<protein>
    <submittedName>
        <fullName evidence="6">ABC thiamine transporter ATP-binding subunit</fullName>
    </submittedName>
</protein>
<evidence type="ECO:0000256" key="3">
    <source>
        <dbReference type="ARBA" id="ARBA00022741"/>
    </source>
</evidence>
<dbReference type="InterPro" id="IPR003439">
    <property type="entry name" value="ABC_transporter-like_ATP-bd"/>
</dbReference>